<keyword evidence="3 6" id="KW-1133">Transmembrane helix</keyword>
<feature type="transmembrane region" description="Helical" evidence="6">
    <location>
        <begin position="85"/>
        <end position="105"/>
    </location>
</feature>
<keyword evidence="4 6" id="KW-0472">Membrane</keyword>
<dbReference type="PROSITE" id="PS50850">
    <property type="entry name" value="MFS"/>
    <property type="match status" value="1"/>
</dbReference>
<dbReference type="GO" id="GO:0016020">
    <property type="term" value="C:membrane"/>
    <property type="evidence" value="ECO:0007669"/>
    <property type="project" value="UniProtKB-SubCell"/>
</dbReference>
<dbReference type="Proteomes" id="UP000799324">
    <property type="component" value="Unassembled WGS sequence"/>
</dbReference>
<dbReference type="SUPFAM" id="SSF103473">
    <property type="entry name" value="MFS general substrate transporter"/>
    <property type="match status" value="1"/>
</dbReference>
<evidence type="ECO:0000313" key="9">
    <source>
        <dbReference type="Proteomes" id="UP000799324"/>
    </source>
</evidence>
<evidence type="ECO:0000259" key="7">
    <source>
        <dbReference type="PROSITE" id="PS50850"/>
    </source>
</evidence>
<dbReference type="Pfam" id="PF07690">
    <property type="entry name" value="MFS_1"/>
    <property type="match status" value="1"/>
</dbReference>
<name>A0A6A6TGD7_9PLEO</name>
<accession>A0A6A6TGD7</accession>
<dbReference type="InterPro" id="IPR036259">
    <property type="entry name" value="MFS_trans_sf"/>
</dbReference>
<dbReference type="PANTHER" id="PTHR42718">
    <property type="entry name" value="MAJOR FACILITATOR SUPERFAMILY MULTIDRUG TRANSPORTER MFSC"/>
    <property type="match status" value="1"/>
</dbReference>
<reference evidence="8" key="1">
    <citation type="journal article" date="2020" name="Stud. Mycol.">
        <title>101 Dothideomycetes genomes: a test case for predicting lifestyles and emergence of pathogens.</title>
        <authorList>
            <person name="Haridas S."/>
            <person name="Albert R."/>
            <person name="Binder M."/>
            <person name="Bloem J."/>
            <person name="Labutti K."/>
            <person name="Salamov A."/>
            <person name="Andreopoulos B."/>
            <person name="Baker S."/>
            <person name="Barry K."/>
            <person name="Bills G."/>
            <person name="Bluhm B."/>
            <person name="Cannon C."/>
            <person name="Castanera R."/>
            <person name="Culley D."/>
            <person name="Daum C."/>
            <person name="Ezra D."/>
            <person name="Gonzalez J."/>
            <person name="Henrissat B."/>
            <person name="Kuo A."/>
            <person name="Liang C."/>
            <person name="Lipzen A."/>
            <person name="Lutzoni F."/>
            <person name="Magnuson J."/>
            <person name="Mondo S."/>
            <person name="Nolan M."/>
            <person name="Ohm R."/>
            <person name="Pangilinan J."/>
            <person name="Park H.-J."/>
            <person name="Ramirez L."/>
            <person name="Alfaro M."/>
            <person name="Sun H."/>
            <person name="Tritt A."/>
            <person name="Yoshinaga Y."/>
            <person name="Zwiers L.-H."/>
            <person name="Turgeon B."/>
            <person name="Goodwin S."/>
            <person name="Spatafora J."/>
            <person name="Crous P."/>
            <person name="Grigoriev I."/>
        </authorList>
    </citation>
    <scope>NUCLEOTIDE SEQUENCE</scope>
    <source>
        <strain evidence="8">CBS 122681</strain>
    </source>
</reference>
<keyword evidence="9" id="KW-1185">Reference proteome</keyword>
<dbReference type="GO" id="GO:0022857">
    <property type="term" value="F:transmembrane transporter activity"/>
    <property type="evidence" value="ECO:0007669"/>
    <property type="project" value="InterPro"/>
</dbReference>
<comment type="subcellular location">
    <subcellularLocation>
        <location evidence="1">Membrane</location>
        <topology evidence="1">Multi-pass membrane protein</topology>
    </subcellularLocation>
</comment>
<evidence type="ECO:0000256" key="3">
    <source>
        <dbReference type="ARBA" id="ARBA00022989"/>
    </source>
</evidence>
<proteinExistence type="predicted"/>
<evidence type="ECO:0000256" key="1">
    <source>
        <dbReference type="ARBA" id="ARBA00004141"/>
    </source>
</evidence>
<evidence type="ECO:0000256" key="5">
    <source>
        <dbReference type="SAM" id="MobiDB-lite"/>
    </source>
</evidence>
<feature type="region of interest" description="Disordered" evidence="5">
    <location>
        <begin position="256"/>
        <end position="277"/>
    </location>
</feature>
<evidence type="ECO:0000313" key="8">
    <source>
        <dbReference type="EMBL" id="KAF2658391.1"/>
    </source>
</evidence>
<feature type="domain" description="Major facilitator superfamily (MFS) profile" evidence="7">
    <location>
        <begin position="1"/>
        <end position="277"/>
    </location>
</feature>
<dbReference type="AlphaFoldDB" id="A0A6A6TGD7"/>
<evidence type="ECO:0000256" key="4">
    <source>
        <dbReference type="ARBA" id="ARBA00023136"/>
    </source>
</evidence>
<protein>
    <submittedName>
        <fullName evidence="8">MFS general substrate transporter</fullName>
    </submittedName>
</protein>
<feature type="transmembrane region" description="Helical" evidence="6">
    <location>
        <begin position="157"/>
        <end position="182"/>
    </location>
</feature>
<feature type="compositionally biased region" description="Polar residues" evidence="5">
    <location>
        <begin position="260"/>
        <end position="277"/>
    </location>
</feature>
<evidence type="ECO:0000256" key="2">
    <source>
        <dbReference type="ARBA" id="ARBA00022692"/>
    </source>
</evidence>
<feature type="transmembrane region" description="Helical" evidence="6">
    <location>
        <begin position="55"/>
        <end position="73"/>
    </location>
</feature>
<organism evidence="8 9">
    <name type="scientific">Lophiostoma macrostomum CBS 122681</name>
    <dbReference type="NCBI Taxonomy" id="1314788"/>
    <lineage>
        <taxon>Eukaryota</taxon>
        <taxon>Fungi</taxon>
        <taxon>Dikarya</taxon>
        <taxon>Ascomycota</taxon>
        <taxon>Pezizomycotina</taxon>
        <taxon>Dothideomycetes</taxon>
        <taxon>Pleosporomycetidae</taxon>
        <taxon>Pleosporales</taxon>
        <taxon>Lophiostomataceae</taxon>
        <taxon>Lophiostoma</taxon>
    </lineage>
</organism>
<dbReference type="InterPro" id="IPR020846">
    <property type="entry name" value="MFS_dom"/>
</dbReference>
<feature type="transmembrane region" description="Helical" evidence="6">
    <location>
        <begin position="117"/>
        <end position="137"/>
    </location>
</feature>
<evidence type="ECO:0000256" key="6">
    <source>
        <dbReference type="SAM" id="Phobius"/>
    </source>
</evidence>
<keyword evidence="2 6" id="KW-0812">Transmembrane</keyword>
<dbReference type="OrthoDB" id="440755at2759"/>
<dbReference type="Gene3D" id="1.20.1250.20">
    <property type="entry name" value="MFS general substrate transporter like domains"/>
    <property type="match status" value="1"/>
</dbReference>
<dbReference type="EMBL" id="MU004315">
    <property type="protein sequence ID" value="KAF2658391.1"/>
    <property type="molecule type" value="Genomic_DNA"/>
</dbReference>
<sequence length="277" mass="29864">MIPFGAGLVSTIPIAKDLHISRDVATWITASYPLTQGTFVVAGGRFGAVVGHKRTLVFAAAWWVLWSLVTGFMRNIIGLSVARGLTGAGGAFLVPNAMALININLPPGRERNVAMGLFGAMAPIGAAGGSVFGGIFAQLTHWNTMVPPPVRNRGIPIGYRGCLVVYRAVPYTTAIIMLHIFIKTPLTNFHICLYLSAVLVDGCVSTSSYYRRYVCHCSPSRLPTSITGINRLLLLLFFARNRSVYIRIQIPNPSHHMKNATKSASASTQPARSTAPK</sequence>
<dbReference type="PANTHER" id="PTHR42718:SF41">
    <property type="entry name" value="MFS TRANSPORTER OF UNKOWN SPECIFICITY (AFU_ORTHOLOGUE AFUA_5G09940)-RELATED"/>
    <property type="match status" value="1"/>
</dbReference>
<gene>
    <name evidence="8" type="ORF">K491DRAFT_652953</name>
</gene>
<dbReference type="InterPro" id="IPR011701">
    <property type="entry name" value="MFS"/>
</dbReference>